<dbReference type="GO" id="GO:0005634">
    <property type="term" value="C:nucleus"/>
    <property type="evidence" value="ECO:0007669"/>
    <property type="project" value="UniProtKB-SubCell"/>
</dbReference>
<comment type="similarity">
    <text evidence="2">Belongs to the p53 family.</text>
</comment>
<evidence type="ECO:0000256" key="9">
    <source>
        <dbReference type="ARBA" id="ARBA00023163"/>
    </source>
</evidence>
<evidence type="ECO:0000259" key="14">
    <source>
        <dbReference type="Pfam" id="PF00870"/>
    </source>
</evidence>
<keyword evidence="6" id="KW-0805">Transcription regulation</keyword>
<feature type="binding site" evidence="11">
    <location>
        <position position="408"/>
    </location>
    <ligand>
        <name>Zn(2+)</name>
        <dbReference type="ChEBI" id="CHEBI:29105"/>
    </ligand>
</feature>
<feature type="binding site" evidence="11">
    <location>
        <position position="405"/>
    </location>
    <ligand>
        <name>Zn(2+)</name>
        <dbReference type="ChEBI" id="CHEBI:29105"/>
    </ligand>
</feature>
<keyword evidence="10" id="KW-0539">Nucleus</keyword>
<dbReference type="Gene3D" id="2.60.40.720">
    <property type="match status" value="1"/>
</dbReference>
<evidence type="ECO:0000256" key="6">
    <source>
        <dbReference type="ARBA" id="ARBA00023015"/>
    </source>
</evidence>
<keyword evidence="16" id="KW-1185">Reference proteome</keyword>
<comment type="subcellular location">
    <subcellularLocation>
        <location evidence="1">Nucleus</location>
    </subcellularLocation>
</comment>
<dbReference type="GO" id="GO:0006915">
    <property type="term" value="P:apoptotic process"/>
    <property type="evidence" value="ECO:0007669"/>
    <property type="project" value="UniProtKB-KW"/>
</dbReference>
<evidence type="ECO:0000256" key="11">
    <source>
        <dbReference type="PIRSR" id="PIRSR602117-1"/>
    </source>
</evidence>
<dbReference type="Pfam" id="PF00870">
    <property type="entry name" value="P53"/>
    <property type="match status" value="1"/>
</dbReference>
<evidence type="ECO:0000256" key="5">
    <source>
        <dbReference type="ARBA" id="ARBA00022833"/>
    </source>
</evidence>
<dbReference type="PANTHER" id="PTHR11447">
    <property type="entry name" value="CELLULAR TUMOR ANTIGEN P53"/>
    <property type="match status" value="1"/>
</dbReference>
<evidence type="ECO:0000256" key="7">
    <source>
        <dbReference type="ARBA" id="ARBA00023125"/>
    </source>
</evidence>
<evidence type="ECO:0000256" key="3">
    <source>
        <dbReference type="ARBA" id="ARBA00022703"/>
    </source>
</evidence>
<dbReference type="PANTHER" id="PTHR11447:SF16">
    <property type="entry name" value="P53 PROTEIN LONG FORM VARIANT 1"/>
    <property type="match status" value="1"/>
</dbReference>
<dbReference type="InterPro" id="IPR011615">
    <property type="entry name" value="p53_DNA-bd"/>
</dbReference>
<protein>
    <submittedName>
        <fullName evidence="15">Tumor protein 63</fullName>
    </submittedName>
</protein>
<keyword evidence="3" id="KW-0053">Apoptosis</keyword>
<keyword evidence="4 11" id="KW-0479">Metal-binding</keyword>
<dbReference type="InterPro" id="IPR002117">
    <property type="entry name" value="p53_tumour_suppressor"/>
</dbReference>
<proteinExistence type="inferred from homology"/>
<feature type="compositionally biased region" description="Basic and acidic residues" evidence="13">
    <location>
        <begin position="223"/>
        <end position="244"/>
    </location>
</feature>
<dbReference type="InterPro" id="IPR012346">
    <property type="entry name" value="p53/RUNT-type_TF_DNA-bd_sf"/>
</dbReference>
<accession>A0A9W9ZXQ1</accession>
<reference evidence="15" key="1">
    <citation type="submission" date="2023-01" db="EMBL/GenBank/DDBJ databases">
        <title>Genome assembly of the deep-sea coral Lophelia pertusa.</title>
        <authorList>
            <person name="Herrera S."/>
            <person name="Cordes E."/>
        </authorList>
    </citation>
    <scope>NUCLEOTIDE SEQUENCE</scope>
    <source>
        <strain evidence="15">USNM1676648</strain>
        <tissue evidence="15">Polyp</tissue>
    </source>
</reference>
<keyword evidence="7" id="KW-0238">DNA-binding</keyword>
<evidence type="ECO:0000313" key="16">
    <source>
        <dbReference type="Proteomes" id="UP001163046"/>
    </source>
</evidence>
<keyword evidence="9" id="KW-0804">Transcription</keyword>
<organism evidence="15 16">
    <name type="scientific">Desmophyllum pertusum</name>
    <dbReference type="NCBI Taxonomy" id="174260"/>
    <lineage>
        <taxon>Eukaryota</taxon>
        <taxon>Metazoa</taxon>
        <taxon>Cnidaria</taxon>
        <taxon>Anthozoa</taxon>
        <taxon>Hexacorallia</taxon>
        <taxon>Scleractinia</taxon>
        <taxon>Caryophylliina</taxon>
        <taxon>Caryophylliidae</taxon>
        <taxon>Desmophyllum</taxon>
    </lineage>
</organism>
<evidence type="ECO:0000313" key="15">
    <source>
        <dbReference type="EMBL" id="KAJ7389782.1"/>
    </source>
</evidence>
<evidence type="ECO:0000256" key="2">
    <source>
        <dbReference type="ARBA" id="ARBA00006167"/>
    </source>
</evidence>
<dbReference type="GO" id="GO:0000978">
    <property type="term" value="F:RNA polymerase II cis-regulatory region sequence-specific DNA binding"/>
    <property type="evidence" value="ECO:0007669"/>
    <property type="project" value="TreeGrafter"/>
</dbReference>
<feature type="site" description="Interaction with DNA" evidence="12">
    <location>
        <position position="348"/>
    </location>
</feature>
<dbReference type="GO" id="GO:0046872">
    <property type="term" value="F:metal ion binding"/>
    <property type="evidence" value="ECO:0007669"/>
    <property type="project" value="UniProtKB-KW"/>
</dbReference>
<feature type="region of interest" description="Disordered" evidence="13">
    <location>
        <begin position="223"/>
        <end position="267"/>
    </location>
</feature>
<keyword evidence="5 11" id="KW-0862">Zinc</keyword>
<evidence type="ECO:0000256" key="13">
    <source>
        <dbReference type="SAM" id="MobiDB-lite"/>
    </source>
</evidence>
<feature type="domain" description="p53 DNA-binding" evidence="14">
    <location>
        <begin position="327"/>
        <end position="427"/>
    </location>
</feature>
<evidence type="ECO:0000256" key="12">
    <source>
        <dbReference type="PIRSR" id="PIRSR602117-2"/>
    </source>
</evidence>
<keyword evidence="8" id="KW-0010">Activator</keyword>
<evidence type="ECO:0000256" key="10">
    <source>
        <dbReference type="ARBA" id="ARBA00023242"/>
    </source>
</evidence>
<evidence type="ECO:0000256" key="4">
    <source>
        <dbReference type="ARBA" id="ARBA00022723"/>
    </source>
</evidence>
<dbReference type="InterPro" id="IPR008967">
    <property type="entry name" value="p53-like_TF_DNA-bd_sf"/>
</dbReference>
<dbReference type="AlphaFoldDB" id="A0A9W9ZXQ1"/>
<dbReference type="GO" id="GO:0000981">
    <property type="term" value="F:DNA-binding transcription factor activity, RNA polymerase II-specific"/>
    <property type="evidence" value="ECO:0007669"/>
    <property type="project" value="TreeGrafter"/>
</dbReference>
<gene>
    <name evidence="15" type="primary">TP63_2</name>
    <name evidence="15" type="ORF">OS493_029204</name>
</gene>
<evidence type="ECO:0000256" key="8">
    <source>
        <dbReference type="ARBA" id="ARBA00023159"/>
    </source>
</evidence>
<dbReference type="Proteomes" id="UP001163046">
    <property type="component" value="Unassembled WGS sequence"/>
</dbReference>
<sequence length="433" mass="48403">MAEAAFKQAKTDRRTAKSAFTRAGKAVVYTVESKRPPDEVSQALAKLQGAYENLVAKHDDYAKLIEEGEHYQTEEQWLAECQEIFMRIEVDAKMFFESVKLSELKDLDGNGASYSDKGEVLTSEVFGSNGISSMQSVTSEQSHGDGISSMQAAHNAFPDVKTVDNKQGTSSQLKAINSVPSTNVDTVIQTNATSVANNAAQSHGTNQSGACTFKLEKPKLQPEPTMHKNRERKTEIAAVKEKVRVGPQAPSERRDPPTQQPMRQPPQCRTCQQSGNGWFCNHCFRCGNSGHEYTSYLRIGEDFKTQLRGGGSLPTASMQFIHPVCTTVFPGSHGFQICFEEEKYKPAKAAPYTYSKCLDKLFVKLHSIVPITVRMQVFPALHDHYIRATIIYEQPEHHLEIVERCPNHIKYHKDGHKKHLLRCQSHSLSTTRV</sequence>
<dbReference type="EMBL" id="MU825425">
    <property type="protein sequence ID" value="KAJ7389782.1"/>
    <property type="molecule type" value="Genomic_DNA"/>
</dbReference>
<dbReference type="SUPFAM" id="SSF49417">
    <property type="entry name" value="p53-like transcription factors"/>
    <property type="match status" value="1"/>
</dbReference>
<comment type="caution">
    <text evidence="15">The sequence shown here is derived from an EMBL/GenBank/DDBJ whole genome shotgun (WGS) entry which is preliminary data.</text>
</comment>
<evidence type="ECO:0000256" key="1">
    <source>
        <dbReference type="ARBA" id="ARBA00004123"/>
    </source>
</evidence>
<name>A0A9W9ZXQ1_9CNID</name>
<dbReference type="PRINTS" id="PR00386">
    <property type="entry name" value="P53SUPPRESSR"/>
</dbReference>
<comment type="cofactor">
    <cofactor evidence="11">
        <name>Zn(2+)</name>
        <dbReference type="ChEBI" id="CHEBI:29105"/>
    </cofactor>
    <text evidence="11">Binds 1 zinc ion per subunit.</text>
</comment>
<dbReference type="OrthoDB" id="5985322at2759"/>